<dbReference type="GO" id="GO:0005634">
    <property type="term" value="C:nucleus"/>
    <property type="evidence" value="ECO:0007669"/>
    <property type="project" value="UniProtKB-SubCell"/>
</dbReference>
<gene>
    <name evidence="11" type="ORF">ZOSMA_7G00740</name>
</gene>
<dbReference type="OrthoDB" id="1927254at2759"/>
<keyword evidence="1" id="KW-0479">Metal-binding</keyword>
<feature type="domain" description="Dof-type" evidence="10">
    <location>
        <begin position="67"/>
        <end position="121"/>
    </location>
</feature>
<keyword evidence="5 8" id="KW-0238">DNA-binding</keyword>
<evidence type="ECO:0000256" key="4">
    <source>
        <dbReference type="ARBA" id="ARBA00023015"/>
    </source>
</evidence>
<evidence type="ECO:0000313" key="11">
    <source>
        <dbReference type="EMBL" id="KMZ58045.1"/>
    </source>
</evidence>
<keyword evidence="3" id="KW-0862">Zinc</keyword>
<evidence type="ECO:0000313" key="12">
    <source>
        <dbReference type="Proteomes" id="UP000036987"/>
    </source>
</evidence>
<keyword evidence="2 8" id="KW-0863">Zinc-finger</keyword>
<sequence length="170" mass="19097">MVDSHVEQARREQHPQTPTTPTTAPGFKLFGKRILAEAEQPSTNKNENENENSPEKIQPHHTSASGLPCPRCKSRETKFCYFNNYNVNQPRHFCRGCHRYWTAGGALRNVPVGAGRRKTTVSLAPARSGTETGNPNGVMMDGVVVQQWLMSRDGFPAKRTHVTSFHDRIR</sequence>
<dbReference type="AlphaFoldDB" id="A0A0K9NPY6"/>
<feature type="region of interest" description="Disordered" evidence="9">
    <location>
        <begin position="1"/>
        <end position="68"/>
    </location>
</feature>
<comment type="caution">
    <text evidence="11">The sequence shown here is derived from an EMBL/GenBank/DDBJ whole genome shotgun (WGS) entry which is preliminary data.</text>
</comment>
<evidence type="ECO:0000256" key="1">
    <source>
        <dbReference type="ARBA" id="ARBA00022723"/>
    </source>
</evidence>
<accession>A0A0K9NPY6</accession>
<evidence type="ECO:0000256" key="7">
    <source>
        <dbReference type="ARBA" id="ARBA00023242"/>
    </source>
</evidence>
<dbReference type="PANTHER" id="PTHR31089:SF22">
    <property type="entry name" value="CYCLIC DOF FACTOR 4"/>
    <property type="match status" value="1"/>
</dbReference>
<evidence type="ECO:0000256" key="6">
    <source>
        <dbReference type="ARBA" id="ARBA00023163"/>
    </source>
</evidence>
<dbReference type="Proteomes" id="UP000036987">
    <property type="component" value="Unassembled WGS sequence"/>
</dbReference>
<dbReference type="PANTHER" id="PTHR31089">
    <property type="entry name" value="CYCLIC DOF FACTOR 2"/>
    <property type="match status" value="1"/>
</dbReference>
<keyword evidence="12" id="KW-1185">Reference proteome</keyword>
<dbReference type="EMBL" id="LFYR01001978">
    <property type="protein sequence ID" value="KMZ58045.1"/>
    <property type="molecule type" value="Genomic_DNA"/>
</dbReference>
<proteinExistence type="predicted"/>
<dbReference type="PROSITE" id="PS50884">
    <property type="entry name" value="ZF_DOF_2"/>
    <property type="match status" value="1"/>
</dbReference>
<feature type="compositionally biased region" description="Low complexity" evidence="9">
    <location>
        <begin position="15"/>
        <end position="25"/>
    </location>
</feature>
<evidence type="ECO:0000256" key="9">
    <source>
        <dbReference type="SAM" id="MobiDB-lite"/>
    </source>
</evidence>
<keyword evidence="4" id="KW-0805">Transcription regulation</keyword>
<evidence type="ECO:0000256" key="2">
    <source>
        <dbReference type="ARBA" id="ARBA00022771"/>
    </source>
</evidence>
<comment type="subcellular location">
    <subcellularLocation>
        <location evidence="8">Nucleus</location>
    </subcellularLocation>
</comment>
<organism evidence="11 12">
    <name type="scientific">Zostera marina</name>
    <name type="common">Eelgrass</name>
    <dbReference type="NCBI Taxonomy" id="29655"/>
    <lineage>
        <taxon>Eukaryota</taxon>
        <taxon>Viridiplantae</taxon>
        <taxon>Streptophyta</taxon>
        <taxon>Embryophyta</taxon>
        <taxon>Tracheophyta</taxon>
        <taxon>Spermatophyta</taxon>
        <taxon>Magnoliopsida</taxon>
        <taxon>Liliopsida</taxon>
        <taxon>Zosteraceae</taxon>
        <taxon>Zostera</taxon>
    </lineage>
</organism>
<name>A0A0K9NPY6_ZOSMR</name>
<protein>
    <submittedName>
        <fullName evidence="11">Cyclic dof factor 4</fullName>
    </submittedName>
</protein>
<keyword evidence="6" id="KW-0804">Transcription</keyword>
<feature type="compositionally biased region" description="Basic and acidic residues" evidence="9">
    <location>
        <begin position="1"/>
        <end position="14"/>
    </location>
</feature>
<dbReference type="Pfam" id="PF02701">
    <property type="entry name" value="Zn_ribbon_Dof"/>
    <property type="match status" value="1"/>
</dbReference>
<evidence type="ECO:0000256" key="5">
    <source>
        <dbReference type="ARBA" id="ARBA00023125"/>
    </source>
</evidence>
<dbReference type="InterPro" id="IPR003851">
    <property type="entry name" value="Znf_Dof"/>
</dbReference>
<dbReference type="GO" id="GO:0003700">
    <property type="term" value="F:DNA-binding transcription factor activity"/>
    <property type="evidence" value="ECO:0000318"/>
    <property type="project" value="GO_Central"/>
</dbReference>
<evidence type="ECO:0000259" key="10">
    <source>
        <dbReference type="PROSITE" id="PS50884"/>
    </source>
</evidence>
<dbReference type="InterPro" id="IPR045174">
    <property type="entry name" value="Dof"/>
</dbReference>
<dbReference type="GO" id="GO:0008270">
    <property type="term" value="F:zinc ion binding"/>
    <property type="evidence" value="ECO:0007669"/>
    <property type="project" value="UniProtKB-KW"/>
</dbReference>
<evidence type="ECO:0000256" key="3">
    <source>
        <dbReference type="ARBA" id="ARBA00022833"/>
    </source>
</evidence>
<dbReference type="GO" id="GO:0003677">
    <property type="term" value="F:DNA binding"/>
    <property type="evidence" value="ECO:0000318"/>
    <property type="project" value="GO_Central"/>
</dbReference>
<dbReference type="PROSITE" id="PS01361">
    <property type="entry name" value="ZF_DOF_1"/>
    <property type="match status" value="1"/>
</dbReference>
<evidence type="ECO:0000256" key="8">
    <source>
        <dbReference type="PROSITE-ProRule" id="PRU00071"/>
    </source>
</evidence>
<keyword evidence="7 8" id="KW-0539">Nucleus</keyword>
<reference evidence="12" key="1">
    <citation type="journal article" date="2016" name="Nature">
        <title>The genome of the seagrass Zostera marina reveals angiosperm adaptation to the sea.</title>
        <authorList>
            <person name="Olsen J.L."/>
            <person name="Rouze P."/>
            <person name="Verhelst B."/>
            <person name="Lin Y.-C."/>
            <person name="Bayer T."/>
            <person name="Collen J."/>
            <person name="Dattolo E."/>
            <person name="De Paoli E."/>
            <person name="Dittami S."/>
            <person name="Maumus F."/>
            <person name="Michel G."/>
            <person name="Kersting A."/>
            <person name="Lauritano C."/>
            <person name="Lohaus R."/>
            <person name="Toepel M."/>
            <person name="Tonon T."/>
            <person name="Vanneste K."/>
            <person name="Amirebrahimi M."/>
            <person name="Brakel J."/>
            <person name="Bostroem C."/>
            <person name="Chovatia M."/>
            <person name="Grimwood J."/>
            <person name="Jenkins J.W."/>
            <person name="Jueterbock A."/>
            <person name="Mraz A."/>
            <person name="Stam W.T."/>
            <person name="Tice H."/>
            <person name="Bornberg-Bauer E."/>
            <person name="Green P.J."/>
            <person name="Pearson G.A."/>
            <person name="Procaccini G."/>
            <person name="Duarte C.M."/>
            <person name="Schmutz J."/>
            <person name="Reusch T.B.H."/>
            <person name="Van de Peer Y."/>
        </authorList>
    </citation>
    <scope>NUCLEOTIDE SEQUENCE [LARGE SCALE GENOMIC DNA]</scope>
    <source>
        <strain evidence="12">cv. Finnish</strain>
    </source>
</reference>
<dbReference type="STRING" id="29655.A0A0K9NPY6"/>